<evidence type="ECO:0000313" key="3">
    <source>
        <dbReference type="EMBL" id="KAF7829926.1"/>
    </source>
</evidence>
<evidence type="ECO:0000313" key="4">
    <source>
        <dbReference type="Proteomes" id="UP000634136"/>
    </source>
</evidence>
<dbReference type="AlphaFoldDB" id="A0A834WRS0"/>
<evidence type="ECO:0000259" key="2">
    <source>
        <dbReference type="Pfam" id="PF05678"/>
    </source>
</evidence>
<dbReference type="PANTHER" id="PTHR33179:SF4">
    <property type="entry name" value="VQ MOTIF-CONTAINING PROTEIN"/>
    <property type="match status" value="1"/>
</dbReference>
<dbReference type="PANTHER" id="PTHR33179">
    <property type="entry name" value="VQ MOTIF-CONTAINING PROTEIN"/>
    <property type="match status" value="1"/>
</dbReference>
<organism evidence="3 4">
    <name type="scientific">Senna tora</name>
    <dbReference type="NCBI Taxonomy" id="362788"/>
    <lineage>
        <taxon>Eukaryota</taxon>
        <taxon>Viridiplantae</taxon>
        <taxon>Streptophyta</taxon>
        <taxon>Embryophyta</taxon>
        <taxon>Tracheophyta</taxon>
        <taxon>Spermatophyta</taxon>
        <taxon>Magnoliopsida</taxon>
        <taxon>eudicotyledons</taxon>
        <taxon>Gunneridae</taxon>
        <taxon>Pentapetalae</taxon>
        <taxon>rosids</taxon>
        <taxon>fabids</taxon>
        <taxon>Fabales</taxon>
        <taxon>Fabaceae</taxon>
        <taxon>Caesalpinioideae</taxon>
        <taxon>Cassia clade</taxon>
        <taxon>Senna</taxon>
    </lineage>
</organism>
<comment type="caution">
    <text evidence="3">The sequence shown here is derived from an EMBL/GenBank/DDBJ whole genome shotgun (WGS) entry which is preliminary data.</text>
</comment>
<evidence type="ECO:0000256" key="1">
    <source>
        <dbReference type="SAM" id="MobiDB-lite"/>
    </source>
</evidence>
<feature type="region of interest" description="Disordered" evidence="1">
    <location>
        <begin position="131"/>
        <end position="150"/>
    </location>
</feature>
<dbReference type="Proteomes" id="UP000634136">
    <property type="component" value="Unassembled WGS sequence"/>
</dbReference>
<gene>
    <name evidence="3" type="ORF">G2W53_012259</name>
</gene>
<proteinExistence type="predicted"/>
<dbReference type="InterPro" id="IPR008889">
    <property type="entry name" value="VQ"/>
</dbReference>
<feature type="compositionally biased region" description="Polar residues" evidence="1">
    <location>
        <begin position="136"/>
        <end position="150"/>
    </location>
</feature>
<accession>A0A834WRS0</accession>
<reference evidence="3" key="1">
    <citation type="submission" date="2020-09" db="EMBL/GenBank/DDBJ databases">
        <title>Genome-Enabled Discovery of Anthraquinone Biosynthesis in Senna tora.</title>
        <authorList>
            <person name="Kang S.-H."/>
            <person name="Pandey R.P."/>
            <person name="Lee C.-M."/>
            <person name="Sim J.-S."/>
            <person name="Jeong J.-T."/>
            <person name="Choi B.-S."/>
            <person name="Jung M."/>
            <person name="Ginzburg D."/>
            <person name="Zhao K."/>
            <person name="Won S.Y."/>
            <person name="Oh T.-J."/>
            <person name="Yu Y."/>
            <person name="Kim N.-H."/>
            <person name="Lee O.R."/>
            <person name="Lee T.-H."/>
            <person name="Bashyal P."/>
            <person name="Kim T.-S."/>
            <person name="Lee W.-H."/>
            <person name="Kawkins C."/>
            <person name="Kim C.-K."/>
            <person name="Kim J.S."/>
            <person name="Ahn B.O."/>
            <person name="Rhee S.Y."/>
            <person name="Sohng J.K."/>
        </authorList>
    </citation>
    <scope>NUCLEOTIDE SEQUENCE</scope>
    <source>
        <tissue evidence="3">Leaf</tissue>
    </source>
</reference>
<dbReference type="InterPro" id="IPR039609">
    <property type="entry name" value="VQ_15/22"/>
</dbReference>
<name>A0A834WRS0_9FABA</name>
<dbReference type="EMBL" id="JAAIUW010000005">
    <property type="protein sequence ID" value="KAF7829926.1"/>
    <property type="molecule type" value="Genomic_DNA"/>
</dbReference>
<feature type="compositionally biased region" description="Basic residues" evidence="1">
    <location>
        <begin position="195"/>
        <end position="204"/>
    </location>
</feature>
<feature type="domain" description="VQ" evidence="2">
    <location>
        <begin position="205"/>
        <end position="232"/>
    </location>
</feature>
<keyword evidence="4" id="KW-1185">Reference proteome</keyword>
<feature type="compositionally biased region" description="Polar residues" evidence="1">
    <location>
        <begin position="163"/>
        <end position="181"/>
    </location>
</feature>
<dbReference type="Pfam" id="PF05678">
    <property type="entry name" value="VQ"/>
    <property type="match status" value="1"/>
</dbReference>
<dbReference type="OrthoDB" id="780193at2759"/>
<sequence length="412" mass="44947">MQRHINYDSKAWPHKHPKLCLKSSYDPLPVDVVITRRCSQTKRKVFIEMTNLWKMEGPSSPAPHQYKVIGVHSDRVVPLPPSTFLNPPTQFGCIISGLQPQSHLFSFVSESESPHHHPSLLHPSCSSSNYNLHHPLSQSQPSSAHPTAASSNLLLPADDQPLAQCNTDPSLQLRSPQPQKHNNNNNNNNDGVLRNPKKRSRASRRAPTTVLTTDTSNFRSMVQEFTGIPAPPFSHSSPYSRRLSSFLFNPNPCSLFSSTNANAISSSTSTTNNNPLQLLPPDLTMHNPPPTALFPPFHSPLLQLQPNSLQHLHPMNPPGVSLSNQHGIGPGLLSTTTTTTSAAASRSDGFRAFEFEGAYGAKLAAPTCKFNFPPSSSSCSFNHDKALDINTASNIRPGEAGTVVDSWICSSD</sequence>
<feature type="region of interest" description="Disordered" evidence="1">
    <location>
        <begin position="159"/>
        <end position="210"/>
    </location>
</feature>
<protein>
    <submittedName>
        <fullName evidence="3">Type-2 histone deacetylase 1-like</fullName>
    </submittedName>
</protein>